<gene>
    <name evidence="2" type="ORF">FS320_32155</name>
</gene>
<protein>
    <recommendedName>
        <fullName evidence="1">DUF6894 domain-containing protein</fullName>
    </recommendedName>
</protein>
<comment type="caution">
    <text evidence="2">The sequence shown here is derived from an EMBL/GenBank/DDBJ whole genome shotgun (WGS) entry which is preliminary data.</text>
</comment>
<name>A0A5N7MRM9_9HYPH</name>
<feature type="domain" description="DUF6894" evidence="1">
    <location>
        <begin position="2"/>
        <end position="70"/>
    </location>
</feature>
<accession>A0A5N7MRM9</accession>
<dbReference type="Proteomes" id="UP000403266">
    <property type="component" value="Unassembled WGS sequence"/>
</dbReference>
<dbReference type="InterPro" id="IPR054189">
    <property type="entry name" value="DUF6894"/>
</dbReference>
<dbReference type="AlphaFoldDB" id="A0A5N7MRM9"/>
<sequence length="75" mass="8502">MRCFFHLVNGREMILDDTGVDVVDFEMAATQARNAIDELRYANGGSRDDWSGWRLEIVGVEGRLLHSLDLEPALH</sequence>
<evidence type="ECO:0000313" key="3">
    <source>
        <dbReference type="Proteomes" id="UP000403266"/>
    </source>
</evidence>
<dbReference type="Pfam" id="PF21834">
    <property type="entry name" value="DUF6894"/>
    <property type="match status" value="1"/>
</dbReference>
<evidence type="ECO:0000259" key="1">
    <source>
        <dbReference type="Pfam" id="PF21834"/>
    </source>
</evidence>
<organism evidence="2 3">
    <name type="scientific">Microvirga tunisiensis</name>
    <dbReference type="NCBI Taxonomy" id="2108360"/>
    <lineage>
        <taxon>Bacteria</taxon>
        <taxon>Pseudomonadati</taxon>
        <taxon>Pseudomonadota</taxon>
        <taxon>Alphaproteobacteria</taxon>
        <taxon>Hyphomicrobiales</taxon>
        <taxon>Methylobacteriaceae</taxon>
        <taxon>Microvirga</taxon>
    </lineage>
</organism>
<proteinExistence type="predicted"/>
<keyword evidence="3" id="KW-1185">Reference proteome</keyword>
<dbReference type="EMBL" id="VOSK01000250">
    <property type="protein sequence ID" value="MPR29613.1"/>
    <property type="molecule type" value="Genomic_DNA"/>
</dbReference>
<evidence type="ECO:0000313" key="2">
    <source>
        <dbReference type="EMBL" id="MPR29613.1"/>
    </source>
</evidence>
<dbReference type="RefSeq" id="WP_162003389.1">
    <property type="nucleotide sequence ID" value="NZ_VOSJ01000269.1"/>
</dbReference>
<reference evidence="2 3" key="1">
    <citation type="journal article" date="2019" name="Syst. Appl. Microbiol.">
        <title>Microvirga tunisiensis sp. nov., a root nodule symbiotic bacterium isolated from Lupinus micranthus and L. luteus grown in Northern Tunisia.</title>
        <authorList>
            <person name="Msaddak A."/>
            <person name="Rejili M."/>
            <person name="Duran D."/>
            <person name="Mars M."/>
            <person name="Palacios J.M."/>
            <person name="Ruiz-Argueso T."/>
            <person name="Rey L."/>
            <person name="Imperial J."/>
        </authorList>
    </citation>
    <scope>NUCLEOTIDE SEQUENCE [LARGE SCALE GENOMIC DNA]</scope>
    <source>
        <strain evidence="2 3">Lmie10</strain>
    </source>
</reference>